<gene>
    <name evidence="4" type="primary">lola_32</name>
    <name evidence="4" type="ORF">CM83_39080</name>
</gene>
<evidence type="ECO:0000259" key="3">
    <source>
        <dbReference type="PROSITE" id="PS50157"/>
    </source>
</evidence>
<feature type="compositionally biased region" description="Polar residues" evidence="2">
    <location>
        <begin position="94"/>
        <end position="109"/>
    </location>
</feature>
<dbReference type="InterPro" id="IPR013087">
    <property type="entry name" value="Znf_C2H2_type"/>
</dbReference>
<dbReference type="Gene3D" id="3.30.160.60">
    <property type="entry name" value="Classic Zinc Finger"/>
    <property type="match status" value="1"/>
</dbReference>
<keyword evidence="1" id="KW-0479">Metal-binding</keyword>
<sequence length="109" mass="11948">NTAGNSQGYVTNGDSSYVCVTCGRVYKTKPGIHNHVKYDCDKDPQFRCPVCPHSTKRKGSLKKHMENVHKLMVPASSSLIIPEVTMSPVPCPTDTPTTRLTDNSSRPNS</sequence>
<feature type="domain" description="C2H2-type" evidence="3">
    <location>
        <begin position="46"/>
        <end position="74"/>
    </location>
</feature>
<reference evidence="4" key="1">
    <citation type="journal article" date="2014" name="PLoS ONE">
        <title>Transcriptome-Based Identification of ABC Transporters in the Western Tarnished Plant Bug Lygus hesperus.</title>
        <authorList>
            <person name="Hull J.J."/>
            <person name="Chaney K."/>
            <person name="Geib S.M."/>
            <person name="Fabrick J.A."/>
            <person name="Brent C.S."/>
            <person name="Walsh D."/>
            <person name="Lavine L.C."/>
        </authorList>
    </citation>
    <scope>NUCLEOTIDE SEQUENCE</scope>
</reference>
<feature type="region of interest" description="Disordered" evidence="2">
    <location>
        <begin position="85"/>
        <end position="109"/>
    </location>
</feature>
<dbReference type="PROSITE" id="PS50157">
    <property type="entry name" value="ZINC_FINGER_C2H2_2"/>
    <property type="match status" value="2"/>
</dbReference>
<feature type="domain" description="C2H2-type" evidence="3">
    <location>
        <begin position="17"/>
        <end position="44"/>
    </location>
</feature>
<accession>A0A0A9YS64</accession>
<dbReference type="Pfam" id="PF13909">
    <property type="entry name" value="zf-H2C2_5"/>
    <property type="match status" value="1"/>
</dbReference>
<dbReference type="GO" id="GO:0008270">
    <property type="term" value="F:zinc ion binding"/>
    <property type="evidence" value="ECO:0007669"/>
    <property type="project" value="UniProtKB-KW"/>
</dbReference>
<dbReference type="SMART" id="SM00355">
    <property type="entry name" value="ZnF_C2H2"/>
    <property type="match status" value="2"/>
</dbReference>
<reference evidence="4" key="2">
    <citation type="submission" date="2014-07" db="EMBL/GenBank/DDBJ databases">
        <authorList>
            <person name="Hull J."/>
        </authorList>
    </citation>
    <scope>NUCLEOTIDE SEQUENCE</scope>
</reference>
<evidence type="ECO:0000256" key="2">
    <source>
        <dbReference type="SAM" id="MobiDB-lite"/>
    </source>
</evidence>
<keyword evidence="1" id="KW-0862">Zinc</keyword>
<keyword evidence="1" id="KW-0863">Zinc-finger</keyword>
<dbReference type="InterPro" id="IPR036236">
    <property type="entry name" value="Znf_C2H2_sf"/>
</dbReference>
<evidence type="ECO:0000256" key="1">
    <source>
        <dbReference type="PROSITE-ProRule" id="PRU00042"/>
    </source>
</evidence>
<organism evidence="4">
    <name type="scientific">Lygus hesperus</name>
    <name type="common">Western plant bug</name>
    <dbReference type="NCBI Taxonomy" id="30085"/>
    <lineage>
        <taxon>Eukaryota</taxon>
        <taxon>Metazoa</taxon>
        <taxon>Ecdysozoa</taxon>
        <taxon>Arthropoda</taxon>
        <taxon>Hexapoda</taxon>
        <taxon>Insecta</taxon>
        <taxon>Pterygota</taxon>
        <taxon>Neoptera</taxon>
        <taxon>Paraneoptera</taxon>
        <taxon>Hemiptera</taxon>
        <taxon>Heteroptera</taxon>
        <taxon>Panheteroptera</taxon>
        <taxon>Cimicomorpha</taxon>
        <taxon>Miridae</taxon>
        <taxon>Mirini</taxon>
        <taxon>Lygus</taxon>
    </lineage>
</organism>
<proteinExistence type="predicted"/>
<dbReference type="SUPFAM" id="SSF57667">
    <property type="entry name" value="beta-beta-alpha zinc fingers"/>
    <property type="match status" value="1"/>
</dbReference>
<dbReference type="AlphaFoldDB" id="A0A0A9YS64"/>
<evidence type="ECO:0000313" key="4">
    <source>
        <dbReference type="EMBL" id="JAG35877.1"/>
    </source>
</evidence>
<protein>
    <submittedName>
        <fullName evidence="4">Longitudinals lacking protein, isoforms A/B/D/L</fullName>
    </submittedName>
</protein>
<dbReference type="EMBL" id="GBHO01007727">
    <property type="protein sequence ID" value="JAG35877.1"/>
    <property type="molecule type" value="Transcribed_RNA"/>
</dbReference>
<feature type="non-terminal residue" evidence="4">
    <location>
        <position position="1"/>
    </location>
</feature>
<name>A0A0A9YS64_LYGHE</name>